<dbReference type="Proteomes" id="UP000034539">
    <property type="component" value="Unassembled WGS sequence"/>
</dbReference>
<evidence type="ECO:0000313" key="3">
    <source>
        <dbReference type="Proteomes" id="UP000034539"/>
    </source>
</evidence>
<gene>
    <name evidence="2" type="ORF">UT63_C0100G0010</name>
</gene>
<organism evidence="2 3">
    <name type="scientific">Candidatus Gottesmanbacteria bacterium GW2011_GWC2_39_8</name>
    <dbReference type="NCBI Taxonomy" id="1618450"/>
    <lineage>
        <taxon>Bacteria</taxon>
        <taxon>Candidatus Gottesmaniibacteriota</taxon>
    </lineage>
</organism>
<dbReference type="EMBL" id="LBXN01000100">
    <property type="protein sequence ID" value="KKR30399.1"/>
    <property type="molecule type" value="Genomic_DNA"/>
</dbReference>
<dbReference type="AlphaFoldDB" id="A0A0G0PQG1"/>
<dbReference type="Gene3D" id="1.20.1260.10">
    <property type="match status" value="1"/>
</dbReference>
<dbReference type="PANTHER" id="PTHR33531:SF7">
    <property type="entry name" value="HYPOTHETICAL MEMBRANE PROTEIN, CONSERVED"/>
    <property type="match status" value="1"/>
</dbReference>
<sequence length="176" mass="19995">MQEKAIENLKIAVRTEMEGYDFYIAASNTIKDEHGQNVFRHLAKEELEHITVLTAISRSINTGGRWLSYKDAVAQGDANKKGAPIFLEENELTKRLKKNPTAIGAVTIAVEVEDKAVQFYSGLLKVATEPDEKTVLTKILDMEKGHLKLLRWERESVIHTGFWADFMEFSVEKELE</sequence>
<dbReference type="GO" id="GO:0016491">
    <property type="term" value="F:oxidoreductase activity"/>
    <property type="evidence" value="ECO:0007669"/>
    <property type="project" value="InterPro"/>
</dbReference>
<dbReference type="InterPro" id="IPR003251">
    <property type="entry name" value="Rr_diiron-bd_dom"/>
</dbReference>
<proteinExistence type="predicted"/>
<dbReference type="SUPFAM" id="SSF47240">
    <property type="entry name" value="Ferritin-like"/>
    <property type="match status" value="1"/>
</dbReference>
<dbReference type="GO" id="GO:0046872">
    <property type="term" value="F:metal ion binding"/>
    <property type="evidence" value="ECO:0007669"/>
    <property type="project" value="InterPro"/>
</dbReference>
<accession>A0A0G0PQG1</accession>
<feature type="domain" description="Rubrerythrin diiron-binding" evidence="1">
    <location>
        <begin position="7"/>
        <end position="151"/>
    </location>
</feature>
<dbReference type="InterPro" id="IPR009078">
    <property type="entry name" value="Ferritin-like_SF"/>
</dbReference>
<evidence type="ECO:0000313" key="2">
    <source>
        <dbReference type="EMBL" id="KKR30399.1"/>
    </source>
</evidence>
<dbReference type="InterPro" id="IPR012347">
    <property type="entry name" value="Ferritin-like"/>
</dbReference>
<reference evidence="2 3" key="1">
    <citation type="journal article" date="2015" name="Nature">
        <title>rRNA introns, odd ribosomes, and small enigmatic genomes across a large radiation of phyla.</title>
        <authorList>
            <person name="Brown C.T."/>
            <person name="Hug L.A."/>
            <person name="Thomas B.C."/>
            <person name="Sharon I."/>
            <person name="Castelle C.J."/>
            <person name="Singh A."/>
            <person name="Wilkins M.J."/>
            <person name="Williams K.H."/>
            <person name="Banfield J.F."/>
        </authorList>
    </citation>
    <scope>NUCLEOTIDE SEQUENCE [LARGE SCALE GENOMIC DNA]</scope>
</reference>
<evidence type="ECO:0000259" key="1">
    <source>
        <dbReference type="Pfam" id="PF02915"/>
    </source>
</evidence>
<comment type="caution">
    <text evidence="2">The sequence shown here is derived from an EMBL/GenBank/DDBJ whole genome shotgun (WGS) entry which is preliminary data.</text>
</comment>
<dbReference type="Pfam" id="PF02915">
    <property type="entry name" value="Rubrerythrin"/>
    <property type="match status" value="1"/>
</dbReference>
<dbReference type="PANTHER" id="PTHR33531">
    <property type="entry name" value="RUBRERYTHRIN SUBFAMILY"/>
    <property type="match status" value="1"/>
</dbReference>
<protein>
    <submittedName>
        <fullName evidence="2">Rubrerythrin</fullName>
    </submittedName>
</protein>
<dbReference type="CDD" id="cd01045">
    <property type="entry name" value="Ferritin_like_AB"/>
    <property type="match status" value="1"/>
</dbReference>
<name>A0A0G0PQG1_9BACT</name>